<dbReference type="Proteomes" id="UP001153076">
    <property type="component" value="Unassembled WGS sequence"/>
</dbReference>
<comment type="caution">
    <text evidence="1">The sequence shown here is derived from an EMBL/GenBank/DDBJ whole genome shotgun (WGS) entry which is preliminary data.</text>
</comment>
<keyword evidence="2" id="KW-1185">Reference proteome</keyword>
<gene>
    <name evidence="1" type="ORF">Cgig2_024191</name>
</gene>
<name>A0A9Q1QIU3_9CARY</name>
<proteinExistence type="predicted"/>
<evidence type="ECO:0000313" key="2">
    <source>
        <dbReference type="Proteomes" id="UP001153076"/>
    </source>
</evidence>
<organism evidence="1 2">
    <name type="scientific">Carnegiea gigantea</name>
    <dbReference type="NCBI Taxonomy" id="171969"/>
    <lineage>
        <taxon>Eukaryota</taxon>
        <taxon>Viridiplantae</taxon>
        <taxon>Streptophyta</taxon>
        <taxon>Embryophyta</taxon>
        <taxon>Tracheophyta</taxon>
        <taxon>Spermatophyta</taxon>
        <taxon>Magnoliopsida</taxon>
        <taxon>eudicotyledons</taxon>
        <taxon>Gunneridae</taxon>
        <taxon>Pentapetalae</taxon>
        <taxon>Caryophyllales</taxon>
        <taxon>Cactineae</taxon>
        <taxon>Cactaceae</taxon>
        <taxon>Cactoideae</taxon>
        <taxon>Echinocereeae</taxon>
        <taxon>Carnegiea</taxon>
    </lineage>
</organism>
<protein>
    <submittedName>
        <fullName evidence="1">Uncharacterized protein</fullName>
    </submittedName>
</protein>
<sequence>MVAALEKNKAPFDFDPYSNVNAFLKKWDYFPGMAIERRAQRWTTFPLTQKEDYKLSLGYHPTSKEIVKDMMLFDQGYRKKEDPVIVLSLDMSNSRFDPTNFIVEILLRDMWRVWDRWHCNDGKAKPTVLLGLDTSIFILANFGQMIVHYWDALSITALPH</sequence>
<evidence type="ECO:0000313" key="1">
    <source>
        <dbReference type="EMBL" id="KAJ8443414.1"/>
    </source>
</evidence>
<reference evidence="1" key="1">
    <citation type="submission" date="2022-04" db="EMBL/GenBank/DDBJ databases">
        <title>Carnegiea gigantea Genome sequencing and assembly v2.</title>
        <authorList>
            <person name="Copetti D."/>
            <person name="Sanderson M.J."/>
            <person name="Burquez A."/>
            <person name="Wojciechowski M.F."/>
        </authorList>
    </citation>
    <scope>NUCLEOTIDE SEQUENCE</scope>
    <source>
        <strain evidence="1">SGP5-SGP5p</strain>
        <tissue evidence="1">Aerial part</tissue>
    </source>
</reference>
<dbReference type="AlphaFoldDB" id="A0A9Q1QIU3"/>
<accession>A0A9Q1QIU3</accession>
<dbReference type="EMBL" id="JAKOGI010000119">
    <property type="protein sequence ID" value="KAJ8443414.1"/>
    <property type="molecule type" value="Genomic_DNA"/>
</dbReference>